<dbReference type="AlphaFoldDB" id="A0A7T7XNB7"/>
<dbReference type="SUPFAM" id="SSF75138">
    <property type="entry name" value="HprK N-terminal domain-like"/>
    <property type="match status" value="1"/>
</dbReference>
<dbReference type="Pfam" id="PF07085">
    <property type="entry name" value="DRTGG"/>
    <property type="match status" value="1"/>
</dbReference>
<accession>A0A7T7XNB7</accession>
<evidence type="ECO:0000256" key="1">
    <source>
        <dbReference type="ARBA" id="ARBA00011643"/>
    </source>
</evidence>
<dbReference type="KEGG" id="bhc:JFL75_00295"/>
<reference evidence="3" key="1">
    <citation type="submission" date="2021-01" db="EMBL/GenBank/DDBJ databases">
        <title>Description of Breznakiella homolactica.</title>
        <authorList>
            <person name="Song Y."/>
            <person name="Brune A."/>
        </authorList>
    </citation>
    <scope>NUCLEOTIDE SEQUENCE</scope>
    <source>
        <strain evidence="3">RmG30</strain>
    </source>
</reference>
<comment type="subunit">
    <text evidence="1">Homohexamer.</text>
</comment>
<dbReference type="EMBL" id="CP067089">
    <property type="protein sequence ID" value="QQO09397.1"/>
    <property type="molecule type" value="Genomic_DNA"/>
</dbReference>
<feature type="domain" description="DRTGG" evidence="2">
    <location>
        <begin position="5"/>
        <end position="104"/>
    </location>
</feature>
<gene>
    <name evidence="3" type="ORF">JFL75_00295</name>
</gene>
<dbReference type="Proteomes" id="UP000595917">
    <property type="component" value="Chromosome"/>
</dbReference>
<dbReference type="Gene3D" id="3.40.1390.20">
    <property type="entry name" value="HprK N-terminal domain-like"/>
    <property type="match status" value="1"/>
</dbReference>
<evidence type="ECO:0000313" key="4">
    <source>
        <dbReference type="Proteomes" id="UP000595917"/>
    </source>
</evidence>
<sequence>MTIRELAEKLGAEILHEEFADTPVMGAYTSDLLSDVMANAREGGVLITIQAHKNTIAVATLVNVTAVIVCNTRPVPEDMLDAAREEGIAVLRTKDNQFTVSGKVYNLLSAKTE</sequence>
<dbReference type="InterPro" id="IPR010766">
    <property type="entry name" value="DRTGG"/>
</dbReference>
<protein>
    <recommendedName>
        <fullName evidence="2">DRTGG domain-containing protein</fullName>
    </recommendedName>
</protein>
<dbReference type="InterPro" id="IPR028979">
    <property type="entry name" value="Ser_kin/Pase_Hpr-like_N_sf"/>
</dbReference>
<dbReference type="RefSeq" id="WP_215626700.1">
    <property type="nucleotide sequence ID" value="NZ_CP067089.2"/>
</dbReference>
<name>A0A7T7XNB7_9SPIR</name>
<organism evidence="3 4">
    <name type="scientific">Breznakiella homolactica</name>
    <dbReference type="NCBI Taxonomy" id="2798577"/>
    <lineage>
        <taxon>Bacteria</taxon>
        <taxon>Pseudomonadati</taxon>
        <taxon>Spirochaetota</taxon>
        <taxon>Spirochaetia</taxon>
        <taxon>Spirochaetales</taxon>
        <taxon>Breznakiellaceae</taxon>
        <taxon>Breznakiella</taxon>
    </lineage>
</organism>
<proteinExistence type="predicted"/>
<keyword evidence="4" id="KW-1185">Reference proteome</keyword>
<evidence type="ECO:0000259" key="2">
    <source>
        <dbReference type="Pfam" id="PF07085"/>
    </source>
</evidence>
<evidence type="ECO:0000313" key="3">
    <source>
        <dbReference type="EMBL" id="QQO09397.1"/>
    </source>
</evidence>